<evidence type="ECO:0000256" key="1">
    <source>
        <dbReference type="SAM" id="MobiDB-lite"/>
    </source>
</evidence>
<evidence type="ECO:0000313" key="4">
    <source>
        <dbReference type="Proteomes" id="UP001360560"/>
    </source>
</evidence>
<evidence type="ECO:0000256" key="2">
    <source>
        <dbReference type="SAM" id="Phobius"/>
    </source>
</evidence>
<feature type="transmembrane region" description="Helical" evidence="2">
    <location>
        <begin position="242"/>
        <end position="264"/>
    </location>
</feature>
<dbReference type="AlphaFoldDB" id="A0AAV5QQP7"/>
<feature type="transmembrane region" description="Helical" evidence="2">
    <location>
        <begin position="710"/>
        <end position="731"/>
    </location>
</feature>
<proteinExistence type="predicted"/>
<dbReference type="Proteomes" id="UP001360560">
    <property type="component" value="Unassembled WGS sequence"/>
</dbReference>
<keyword evidence="2" id="KW-1133">Transmembrane helix</keyword>
<feature type="transmembrane region" description="Helical" evidence="2">
    <location>
        <begin position="201"/>
        <end position="222"/>
    </location>
</feature>
<organism evidence="3 4">
    <name type="scientific">Saccharomycopsis crataegensis</name>
    <dbReference type="NCBI Taxonomy" id="43959"/>
    <lineage>
        <taxon>Eukaryota</taxon>
        <taxon>Fungi</taxon>
        <taxon>Dikarya</taxon>
        <taxon>Ascomycota</taxon>
        <taxon>Saccharomycotina</taxon>
        <taxon>Saccharomycetes</taxon>
        <taxon>Saccharomycopsidaceae</taxon>
        <taxon>Saccharomycopsis</taxon>
    </lineage>
</organism>
<dbReference type="RefSeq" id="XP_064853798.1">
    <property type="nucleotide sequence ID" value="XM_064997726.1"/>
</dbReference>
<sequence>MSGQKGPASTKLRPGGAMPRPASSIYTTRTDAANSRSTNCLTSKHKSKRNPNTMSFISQVQNSQRSSLYNQASSRQQQQQSLFQSSPDAPPLPKFPHISQKPTDISQKIESFKSIARTASDKIYNGDRIIVHDVEDTMSEINLEKIQDCSNTSIELGGKTTPMSSFSDFTISDTMTTQEKDWLQSLSVANFFQNIRSTPIFIIYLCKSIIFNLLAFILVIYLNTYNLKYGLSFIKIFTKEELIFTTASLCYEHAFLIIVSLIPITTNSHFFGLCVLIINTILNFMELLYFGNQANRMFMEGKIQNMVGELSSLTISPNEVLSASVQKSREDTLESMLYVKPVLIYYVILCTLGISLLSEWLLYYFWLNSTKISKLNGKNMFQHSTTLEIFKSAQKIYLEKAAEFLNTSCSPPILLVNLVFNKHNEAFFYLSILGLVFVVFQQSFSFLANDMLREKFQFLPLAKIFMLIFNCFLMIQSLSRMMVSSNQTACAIGSFAISPIYFASAIYIFHCIGSIKNSTELYDQIDLKQLTTYIKWYKNRLVCFSLGFIFVFNVIHIGIYAKFQLNYQWFIVLCCLNMFLLPILIVSLDIDASNFNNYVAIVILMFMQFVFLIFDYVSIFFNLNSSNAAILSEIGQSMALIIYTFSFVVLCYLFLKLKKCHTMFHEFLSRYPASTHGGDSSDNASIDITFCESSNHSKWRSNIRLLSRVFVPWVYVRGYMTITFMCLIINYNINNVKFYAANCTHIQELPLIIMIACFVLILTSRLITKTYLDPKPNNRFVGVTVAAVVLFISVGILAMVMYLMISKILLLKTFTYGSKNAELRFQIGIAMLANLAALGEVVLEAMILYTVSTKEQNITSMTESVDGLYNQ</sequence>
<feature type="transmembrane region" description="Helical" evidence="2">
    <location>
        <begin position="634"/>
        <end position="655"/>
    </location>
</feature>
<feature type="compositionally biased region" description="Polar residues" evidence="1">
    <location>
        <begin position="50"/>
        <end position="70"/>
    </location>
</feature>
<feature type="transmembrane region" description="Helical" evidence="2">
    <location>
        <begin position="825"/>
        <end position="851"/>
    </location>
</feature>
<reference evidence="3 4" key="1">
    <citation type="journal article" date="2023" name="Elife">
        <title>Identification of key yeast species and microbe-microbe interactions impacting larval growth of Drosophila in the wild.</title>
        <authorList>
            <person name="Mure A."/>
            <person name="Sugiura Y."/>
            <person name="Maeda R."/>
            <person name="Honda K."/>
            <person name="Sakurai N."/>
            <person name="Takahashi Y."/>
            <person name="Watada M."/>
            <person name="Katoh T."/>
            <person name="Gotoh A."/>
            <person name="Gotoh Y."/>
            <person name="Taniguchi I."/>
            <person name="Nakamura K."/>
            <person name="Hayashi T."/>
            <person name="Katayama T."/>
            <person name="Uemura T."/>
            <person name="Hattori Y."/>
        </authorList>
    </citation>
    <scope>NUCLEOTIDE SEQUENCE [LARGE SCALE GENOMIC DNA]</scope>
    <source>
        <strain evidence="3 4">SC-9</strain>
    </source>
</reference>
<feature type="transmembrane region" description="Helical" evidence="2">
    <location>
        <begin position="426"/>
        <end position="448"/>
    </location>
</feature>
<evidence type="ECO:0000313" key="3">
    <source>
        <dbReference type="EMBL" id="GMM36802.1"/>
    </source>
</evidence>
<feature type="transmembrane region" description="Helical" evidence="2">
    <location>
        <begin position="541"/>
        <end position="561"/>
    </location>
</feature>
<feature type="transmembrane region" description="Helical" evidence="2">
    <location>
        <begin position="595"/>
        <end position="614"/>
    </location>
</feature>
<dbReference type="EMBL" id="BTFZ01000011">
    <property type="protein sequence ID" value="GMM36802.1"/>
    <property type="molecule type" value="Genomic_DNA"/>
</dbReference>
<evidence type="ECO:0008006" key="5">
    <source>
        <dbReference type="Google" id="ProtNLM"/>
    </source>
</evidence>
<name>A0AAV5QQP7_9ASCO</name>
<feature type="transmembrane region" description="Helical" evidence="2">
    <location>
        <begin position="491"/>
        <end position="509"/>
    </location>
</feature>
<accession>A0AAV5QQP7</accession>
<keyword evidence="2" id="KW-0472">Membrane</keyword>
<protein>
    <recommendedName>
        <fullName evidence="5">Transmembrane protein</fullName>
    </recommendedName>
</protein>
<feature type="transmembrane region" description="Helical" evidence="2">
    <location>
        <begin position="460"/>
        <end position="479"/>
    </location>
</feature>
<keyword evidence="4" id="KW-1185">Reference proteome</keyword>
<feature type="compositionally biased region" description="Low complexity" evidence="1">
    <location>
        <begin position="71"/>
        <end position="86"/>
    </location>
</feature>
<feature type="transmembrane region" description="Helical" evidence="2">
    <location>
        <begin position="751"/>
        <end position="768"/>
    </location>
</feature>
<keyword evidence="2" id="KW-0812">Transmembrane</keyword>
<feature type="compositionally biased region" description="Polar residues" evidence="1">
    <location>
        <begin position="24"/>
        <end position="42"/>
    </location>
</feature>
<dbReference type="GeneID" id="90074777"/>
<gene>
    <name evidence="3" type="ORF">DASC09_041270</name>
</gene>
<feature type="transmembrane region" description="Helical" evidence="2">
    <location>
        <begin position="780"/>
        <end position="805"/>
    </location>
</feature>
<feature type="transmembrane region" description="Helical" evidence="2">
    <location>
        <begin position="343"/>
        <end position="366"/>
    </location>
</feature>
<comment type="caution">
    <text evidence="3">The sequence shown here is derived from an EMBL/GenBank/DDBJ whole genome shotgun (WGS) entry which is preliminary data.</text>
</comment>
<feature type="transmembrane region" description="Helical" evidence="2">
    <location>
        <begin position="567"/>
        <end position="588"/>
    </location>
</feature>
<feature type="region of interest" description="Disordered" evidence="1">
    <location>
        <begin position="1"/>
        <end position="100"/>
    </location>
</feature>
<feature type="transmembrane region" description="Helical" evidence="2">
    <location>
        <begin position="270"/>
        <end position="290"/>
    </location>
</feature>